<evidence type="ECO:0000256" key="1">
    <source>
        <dbReference type="SAM" id="SignalP"/>
    </source>
</evidence>
<organism evidence="2">
    <name type="scientific">Campylobacter jejuni</name>
    <dbReference type="NCBI Taxonomy" id="197"/>
    <lineage>
        <taxon>Bacteria</taxon>
        <taxon>Pseudomonadati</taxon>
        <taxon>Campylobacterota</taxon>
        <taxon>Epsilonproteobacteria</taxon>
        <taxon>Campylobacterales</taxon>
        <taxon>Campylobacteraceae</taxon>
        <taxon>Campylobacter</taxon>
    </lineage>
</organism>
<gene>
    <name evidence="2" type="ORF">F1L66_04730</name>
</gene>
<dbReference type="AlphaFoldDB" id="A0A5Z2MI96"/>
<feature type="signal peptide" evidence="1">
    <location>
        <begin position="1"/>
        <end position="22"/>
    </location>
</feature>
<dbReference type="InterPro" id="IPR008439">
    <property type="entry name" value="Campylo_MOMP"/>
</dbReference>
<comment type="caution">
    <text evidence="2">The sequence shown here is derived from an EMBL/GenBank/DDBJ whole genome shotgun (WGS) entry which is preliminary data.</text>
</comment>
<name>A0A5Z2MI96_CAMJU</name>
<protein>
    <submittedName>
        <fullName evidence="2">Major outer membrane protein</fullName>
    </submittedName>
</protein>
<dbReference type="SUPFAM" id="SSF56935">
    <property type="entry name" value="Porins"/>
    <property type="match status" value="1"/>
</dbReference>
<proteinExistence type="predicted"/>
<sequence length="418" mass="44946">MKLVKLSLVAALAAGAFSAANATPLEEAIKDVDVSGVLRYRYDTGTFDKNWGTPNSNLNDSKQDHKYRAQVNFSAAIADNFKAFVQFDYNAADGGTGVNNKTNAQEGLFVRQLYLTYTNEDVATSVIVGKQQLNTIWTDNGVDGLVGTGVKVVNNSIDGLTLAAFAIDSFMAKEQGSDLVGANGSAFNVDSIGNLYGAAAVGSYEFLGGQFNPQLWLAYWDQVAFFYAVDTAYSTTIFDGINWTLEGAYLGNSLDSELDKPRHANGNLFALKGSIEVNGWDASLGGLYYGNKAKASTVAIEDQGNIGSLLAGEEIFYTTGSRLNGDTGRNIFGYVTGGYTFNETVRVGADFVYGGTKTEAANHLGGGKKLEAVARVDYKYSPKLNFSAFYSYVNLDQGVNTNESADHSTVRLQALYKF</sequence>
<feature type="chain" id="PRO_5024809631" evidence="1">
    <location>
        <begin position="23"/>
        <end position="418"/>
    </location>
</feature>
<dbReference type="InterPro" id="IPR023614">
    <property type="entry name" value="Porin_dom_sf"/>
</dbReference>
<keyword evidence="1" id="KW-0732">Signal</keyword>
<dbReference type="Gene3D" id="2.40.160.10">
    <property type="entry name" value="Porin"/>
    <property type="match status" value="1"/>
</dbReference>
<reference evidence="2" key="1">
    <citation type="submission" date="2019-09" db="EMBL/GenBank/DDBJ databases">
        <authorList>
            <consortium name="NARMS: The National Antimicrobial Resistance Monitoring System"/>
        </authorList>
    </citation>
    <scope>NUCLEOTIDE SEQUENCE</scope>
    <source>
        <strain evidence="2">FSIS11923891</strain>
    </source>
</reference>
<evidence type="ECO:0000313" key="2">
    <source>
        <dbReference type="EMBL" id="ECR5373455.1"/>
    </source>
</evidence>
<dbReference type="Pfam" id="PF05538">
    <property type="entry name" value="Campylo_MOMP"/>
    <property type="match status" value="1"/>
</dbReference>
<dbReference type="EMBL" id="AAKGMY010000005">
    <property type="protein sequence ID" value="ECR5373455.1"/>
    <property type="molecule type" value="Genomic_DNA"/>
</dbReference>
<accession>A0A5Z2MI96</accession>